<reference evidence="2" key="1">
    <citation type="journal article" date="2019" name="Int. J. Syst. Evol. Microbiol.">
        <title>The Global Catalogue of Microorganisms (GCM) 10K type strain sequencing project: providing services to taxonomists for standard genome sequencing and annotation.</title>
        <authorList>
            <consortium name="The Broad Institute Genomics Platform"/>
            <consortium name="The Broad Institute Genome Sequencing Center for Infectious Disease"/>
            <person name="Wu L."/>
            <person name="Ma J."/>
        </authorList>
    </citation>
    <scope>NUCLEOTIDE SEQUENCE [LARGE SCALE GENOMIC DNA]</scope>
    <source>
        <strain evidence="2">JCM 4805</strain>
    </source>
</reference>
<accession>A0ABP3JTU6</accession>
<comment type="caution">
    <text evidence="1">The sequence shown here is derived from an EMBL/GenBank/DDBJ whole genome shotgun (WGS) entry which is preliminary data.</text>
</comment>
<dbReference type="InterPro" id="IPR011989">
    <property type="entry name" value="ARM-like"/>
</dbReference>
<protein>
    <recommendedName>
        <fullName evidence="3">PBS lyase</fullName>
    </recommendedName>
</protein>
<dbReference type="Proteomes" id="UP001500909">
    <property type="component" value="Unassembled WGS sequence"/>
</dbReference>
<dbReference type="SUPFAM" id="SSF48371">
    <property type="entry name" value="ARM repeat"/>
    <property type="match status" value="1"/>
</dbReference>
<evidence type="ECO:0000313" key="2">
    <source>
        <dbReference type="Proteomes" id="UP001500909"/>
    </source>
</evidence>
<organism evidence="1 2">
    <name type="scientific">Streptomyces olivaceiscleroticus</name>
    <dbReference type="NCBI Taxonomy" id="68245"/>
    <lineage>
        <taxon>Bacteria</taxon>
        <taxon>Bacillati</taxon>
        <taxon>Actinomycetota</taxon>
        <taxon>Actinomycetes</taxon>
        <taxon>Kitasatosporales</taxon>
        <taxon>Streptomycetaceae</taxon>
        <taxon>Streptomyces</taxon>
    </lineage>
</organism>
<evidence type="ECO:0008006" key="3">
    <source>
        <dbReference type="Google" id="ProtNLM"/>
    </source>
</evidence>
<evidence type="ECO:0000313" key="1">
    <source>
        <dbReference type="EMBL" id="GAA0462708.1"/>
    </source>
</evidence>
<dbReference type="InterPro" id="IPR016024">
    <property type="entry name" value="ARM-type_fold"/>
</dbReference>
<proteinExistence type="predicted"/>
<sequence>MPCAYPALYDQRVRPAGTGAGMAEDEVRRGAMAAARLAEGEPLQEVLDVADPGEWLALDAGVRQVRWYRPDESAPKWEWAQEWDAPLPRDLMRAGESGLAVALCHRNGRIREAAVRRAAQHPGLLPLVVIRCADWVAPLRRYARQLLRDTLDVDNAADLAPLLLRVGRRDRGAFGVQLLEEVLQGAPQGRLAALFAAPDRGVRRFAYRLAVAEGRLGPVDLARTAARDEDNVVQDLCANATLTALAATGDVDRNTYDDVLTPLLAARNPRTRSTGVTALRRAGRPQEAERFLNDRSAVVRACARYVVRQYGGDPTTWYRTRCTGADDAALLPGTVIGLAECGDRADAGLLRSLLAHPDGAVRAQAVAGLRAVDRVATTTLLPLLDDPVPAVVREVTVALLPSAAELPADLLLDRTGPERPRHLRSAAFRLLDAHGGVMALRAAVGLLADPDVKLRARAEHAVRRWRPAADEQRGDPEVGRLLDRGRHLFSDRALRRLAWEAGLDG</sequence>
<name>A0ABP3JTU6_9ACTN</name>
<keyword evidence="2" id="KW-1185">Reference proteome</keyword>
<dbReference type="EMBL" id="BAAABY010000023">
    <property type="protein sequence ID" value="GAA0462708.1"/>
    <property type="molecule type" value="Genomic_DNA"/>
</dbReference>
<dbReference type="Gene3D" id="1.25.10.10">
    <property type="entry name" value="Leucine-rich Repeat Variant"/>
    <property type="match status" value="1"/>
</dbReference>
<gene>
    <name evidence="1" type="ORF">GCM10010361_28220</name>
</gene>